<dbReference type="PANTHER" id="PTHR43875">
    <property type="entry name" value="MALTODEXTRIN IMPORT ATP-BINDING PROTEIN MSMX"/>
    <property type="match status" value="1"/>
</dbReference>
<gene>
    <name evidence="5" type="ORF">EVC35_04080</name>
</gene>
<dbReference type="GO" id="GO:0140359">
    <property type="term" value="F:ABC-type transporter activity"/>
    <property type="evidence" value="ECO:0007669"/>
    <property type="project" value="InterPro"/>
</dbReference>
<dbReference type="SMART" id="SM00382">
    <property type="entry name" value="AAA"/>
    <property type="match status" value="1"/>
</dbReference>
<dbReference type="EMBL" id="SDWY01000002">
    <property type="protein sequence ID" value="MDN6900183.1"/>
    <property type="molecule type" value="Genomic_DNA"/>
</dbReference>
<dbReference type="Gene3D" id="2.40.50.140">
    <property type="entry name" value="Nucleic acid-binding proteins"/>
    <property type="match status" value="1"/>
</dbReference>
<dbReference type="Gene3D" id="3.40.50.300">
    <property type="entry name" value="P-loop containing nucleotide triphosphate hydrolases"/>
    <property type="match status" value="1"/>
</dbReference>
<dbReference type="Pfam" id="PF17912">
    <property type="entry name" value="OB_MalK"/>
    <property type="match status" value="1"/>
</dbReference>
<dbReference type="InterPro" id="IPR040582">
    <property type="entry name" value="OB_MalK-like"/>
</dbReference>
<name>A0AAJ1R8V1_9LACO</name>
<keyword evidence="2" id="KW-0547">Nucleotide-binding</keyword>
<evidence type="ECO:0000313" key="5">
    <source>
        <dbReference type="EMBL" id="MDN6900183.1"/>
    </source>
</evidence>
<accession>A0AAJ1R8V1</accession>
<dbReference type="Pfam" id="PF00005">
    <property type="entry name" value="ABC_tran"/>
    <property type="match status" value="1"/>
</dbReference>
<dbReference type="GO" id="GO:0008643">
    <property type="term" value="P:carbohydrate transport"/>
    <property type="evidence" value="ECO:0007669"/>
    <property type="project" value="InterPro"/>
</dbReference>
<proteinExistence type="predicted"/>
<dbReference type="InterPro" id="IPR003593">
    <property type="entry name" value="AAA+_ATPase"/>
</dbReference>
<evidence type="ECO:0000256" key="1">
    <source>
        <dbReference type="ARBA" id="ARBA00022448"/>
    </source>
</evidence>
<feature type="domain" description="ABC transporter" evidence="4">
    <location>
        <begin position="4"/>
        <end position="236"/>
    </location>
</feature>
<dbReference type="InterPro" id="IPR027417">
    <property type="entry name" value="P-loop_NTPase"/>
</dbReference>
<dbReference type="SUPFAM" id="SSF50331">
    <property type="entry name" value="MOP-like"/>
    <property type="match status" value="1"/>
</dbReference>
<evidence type="ECO:0000259" key="4">
    <source>
        <dbReference type="PROSITE" id="PS50893"/>
    </source>
</evidence>
<evidence type="ECO:0000313" key="6">
    <source>
        <dbReference type="Proteomes" id="UP001167919"/>
    </source>
</evidence>
<dbReference type="InterPro" id="IPR003439">
    <property type="entry name" value="ABC_transporter-like_ATP-bd"/>
</dbReference>
<protein>
    <submittedName>
        <fullName evidence="5">ABC transporter ATP-binding protein</fullName>
    </submittedName>
</protein>
<organism evidence="5 6">
    <name type="scientific">Oenococcus sicerae</name>
    <dbReference type="NCBI Taxonomy" id="2203724"/>
    <lineage>
        <taxon>Bacteria</taxon>
        <taxon>Bacillati</taxon>
        <taxon>Bacillota</taxon>
        <taxon>Bacilli</taxon>
        <taxon>Lactobacillales</taxon>
        <taxon>Lactobacillaceae</taxon>
        <taxon>Oenococcus</taxon>
    </lineage>
</organism>
<reference evidence="5" key="1">
    <citation type="submission" date="2019-01" db="EMBL/GenBank/DDBJ databases">
        <title>Oenococcus sicerae UCMA17102.</title>
        <authorList>
            <person name="Cousin F.J."/>
            <person name="Le Guellec R."/>
            <person name="Cretenet M."/>
        </authorList>
    </citation>
    <scope>NUCLEOTIDE SEQUENCE</scope>
    <source>
        <strain evidence="5">UCMA17102</strain>
    </source>
</reference>
<dbReference type="CDD" id="cd03301">
    <property type="entry name" value="ABC_MalK_N"/>
    <property type="match status" value="1"/>
</dbReference>
<dbReference type="GO" id="GO:0016887">
    <property type="term" value="F:ATP hydrolysis activity"/>
    <property type="evidence" value="ECO:0007669"/>
    <property type="project" value="InterPro"/>
</dbReference>
<dbReference type="PANTHER" id="PTHR43875:SF1">
    <property type="entry name" value="OSMOPROTECTIVE COMPOUNDS UPTAKE ATP-BINDING PROTEIN GGTA"/>
    <property type="match status" value="1"/>
</dbReference>
<dbReference type="InterPro" id="IPR015855">
    <property type="entry name" value="ABC_transpr_MalK-like"/>
</dbReference>
<keyword evidence="3 5" id="KW-0067">ATP-binding</keyword>
<dbReference type="PROSITE" id="PS00211">
    <property type="entry name" value="ABC_TRANSPORTER_1"/>
    <property type="match status" value="1"/>
</dbReference>
<sequence>MAEIELKHIKKVYLGQEKAVINDYNLKISDKEFVVFVGPSGSGKSTVLRMIAGLNSITSGDLYFDGQRMNDIAPKDRGIAMVFQDYALYPHMTVYQNIAFPLKIAKTDHSELDSRVKKTAALMGLTNFLDRKPLDLSGGQRQRVAIAGAIVRGSKILLMDEPLSNLDAKLRVQARSDIAQIHRQIGSTTIYVTHDQTEAMTLADKIVLIDHGDIQQVGSPSEMYSKPANLFVATFIGSPEMNIFNVFYHDGKIENKFGLSLELPKPIIKKLNDNNLQKKEIYFGVRPEDIHAELVALGAYKQAAFEIDIRLSELLGESSLLHFNYGGNNDVVAKIKSNALQHAGEKIKLAFDLNKSHFFTKENRQERVV</sequence>
<dbReference type="FunFam" id="3.40.50.300:FF:000042">
    <property type="entry name" value="Maltose/maltodextrin ABC transporter, ATP-binding protein"/>
    <property type="match status" value="1"/>
</dbReference>
<dbReference type="GO" id="GO:0055052">
    <property type="term" value="C:ATP-binding cassette (ABC) transporter complex, substrate-binding subunit-containing"/>
    <property type="evidence" value="ECO:0007669"/>
    <property type="project" value="TreeGrafter"/>
</dbReference>
<dbReference type="InterPro" id="IPR008995">
    <property type="entry name" value="Mo/tungstate-bd_C_term_dom"/>
</dbReference>
<evidence type="ECO:0000256" key="3">
    <source>
        <dbReference type="ARBA" id="ARBA00022840"/>
    </source>
</evidence>
<dbReference type="PROSITE" id="PS50893">
    <property type="entry name" value="ABC_TRANSPORTER_2"/>
    <property type="match status" value="1"/>
</dbReference>
<dbReference type="InterPro" id="IPR017871">
    <property type="entry name" value="ABC_transporter-like_CS"/>
</dbReference>
<dbReference type="Proteomes" id="UP001167919">
    <property type="component" value="Unassembled WGS sequence"/>
</dbReference>
<comment type="caution">
    <text evidence="5">The sequence shown here is derived from an EMBL/GenBank/DDBJ whole genome shotgun (WGS) entry which is preliminary data.</text>
</comment>
<dbReference type="InterPro" id="IPR012340">
    <property type="entry name" value="NA-bd_OB-fold"/>
</dbReference>
<keyword evidence="1" id="KW-0813">Transport</keyword>
<evidence type="ECO:0000256" key="2">
    <source>
        <dbReference type="ARBA" id="ARBA00022741"/>
    </source>
</evidence>
<dbReference type="AlphaFoldDB" id="A0AAJ1R8V1"/>
<dbReference type="RefSeq" id="WP_301711085.1">
    <property type="nucleotide sequence ID" value="NZ_SDWY01000002.1"/>
</dbReference>
<dbReference type="GO" id="GO:0005524">
    <property type="term" value="F:ATP binding"/>
    <property type="evidence" value="ECO:0007669"/>
    <property type="project" value="UniProtKB-KW"/>
</dbReference>
<dbReference type="Gene3D" id="2.40.50.100">
    <property type="match status" value="1"/>
</dbReference>
<dbReference type="InterPro" id="IPR047641">
    <property type="entry name" value="ABC_transpr_MalK/UgpC-like"/>
</dbReference>
<dbReference type="SUPFAM" id="SSF52540">
    <property type="entry name" value="P-loop containing nucleoside triphosphate hydrolases"/>
    <property type="match status" value="1"/>
</dbReference>